<keyword evidence="2 3" id="KW-0694">RNA-binding</keyword>
<dbReference type="InterPro" id="IPR000504">
    <property type="entry name" value="RRM_dom"/>
</dbReference>
<evidence type="ECO:0000259" key="4">
    <source>
        <dbReference type="PROSITE" id="PS50102"/>
    </source>
</evidence>
<proteinExistence type="predicted"/>
<evidence type="ECO:0000313" key="5">
    <source>
        <dbReference type="EMBL" id="MCI32326.1"/>
    </source>
</evidence>
<dbReference type="Proteomes" id="UP000265520">
    <property type="component" value="Unassembled WGS sequence"/>
</dbReference>
<evidence type="ECO:0000313" key="6">
    <source>
        <dbReference type="Proteomes" id="UP000265520"/>
    </source>
</evidence>
<evidence type="ECO:0000256" key="2">
    <source>
        <dbReference type="ARBA" id="ARBA00022884"/>
    </source>
</evidence>
<reference evidence="5 6" key="1">
    <citation type="journal article" date="2018" name="Front. Plant Sci.">
        <title>Red Clover (Trifolium pratense) and Zigzag Clover (T. medium) - A Picture of Genomic Similarities and Differences.</title>
        <authorList>
            <person name="Dluhosova J."/>
            <person name="Istvanek J."/>
            <person name="Nedelnik J."/>
            <person name="Repkova J."/>
        </authorList>
    </citation>
    <scope>NUCLEOTIDE SEQUENCE [LARGE SCALE GENOMIC DNA]</scope>
    <source>
        <strain evidence="6">cv. 10/8</strain>
        <tissue evidence="5">Leaf</tissue>
    </source>
</reference>
<feature type="domain" description="RRM" evidence="4">
    <location>
        <begin position="34"/>
        <end position="91"/>
    </location>
</feature>
<comment type="caution">
    <text evidence="5">The sequence shown here is derived from an EMBL/GenBank/DDBJ whole genome shotgun (WGS) entry which is preliminary data.</text>
</comment>
<dbReference type="InterPro" id="IPR012677">
    <property type="entry name" value="Nucleotide-bd_a/b_plait_sf"/>
</dbReference>
<protein>
    <submittedName>
        <fullName evidence="5">Polyadenylate-binding protein 7-like</fullName>
    </submittedName>
</protein>
<dbReference type="GO" id="GO:0003723">
    <property type="term" value="F:RNA binding"/>
    <property type="evidence" value="ECO:0007669"/>
    <property type="project" value="UniProtKB-UniRule"/>
</dbReference>
<evidence type="ECO:0000256" key="1">
    <source>
        <dbReference type="ARBA" id="ARBA00022737"/>
    </source>
</evidence>
<feature type="non-terminal residue" evidence="5">
    <location>
        <position position="1"/>
    </location>
</feature>
<keyword evidence="6" id="KW-1185">Reference proteome</keyword>
<dbReference type="Gene3D" id="3.30.70.330">
    <property type="match status" value="1"/>
</dbReference>
<dbReference type="SUPFAM" id="SSF54928">
    <property type="entry name" value="RNA-binding domain, RBD"/>
    <property type="match status" value="1"/>
</dbReference>
<name>A0A392R8Z8_9FABA</name>
<sequence length="91" mass="10110">IRAIELKNHSTLNGKAIRVMWSRRDPDARKSSIGNVFVKNLAESINNSGLEDMFKKFGNILSSKVVMSEDGKSKGYGFVQFETEESANTAI</sequence>
<organism evidence="5 6">
    <name type="scientific">Trifolium medium</name>
    <dbReference type="NCBI Taxonomy" id="97028"/>
    <lineage>
        <taxon>Eukaryota</taxon>
        <taxon>Viridiplantae</taxon>
        <taxon>Streptophyta</taxon>
        <taxon>Embryophyta</taxon>
        <taxon>Tracheophyta</taxon>
        <taxon>Spermatophyta</taxon>
        <taxon>Magnoliopsida</taxon>
        <taxon>eudicotyledons</taxon>
        <taxon>Gunneridae</taxon>
        <taxon>Pentapetalae</taxon>
        <taxon>rosids</taxon>
        <taxon>fabids</taxon>
        <taxon>Fabales</taxon>
        <taxon>Fabaceae</taxon>
        <taxon>Papilionoideae</taxon>
        <taxon>50 kb inversion clade</taxon>
        <taxon>NPAAA clade</taxon>
        <taxon>Hologalegina</taxon>
        <taxon>IRL clade</taxon>
        <taxon>Trifolieae</taxon>
        <taxon>Trifolium</taxon>
    </lineage>
</organism>
<evidence type="ECO:0000256" key="3">
    <source>
        <dbReference type="PROSITE-ProRule" id="PRU00176"/>
    </source>
</evidence>
<dbReference type="PROSITE" id="PS50102">
    <property type="entry name" value="RRM"/>
    <property type="match status" value="1"/>
</dbReference>
<dbReference type="AlphaFoldDB" id="A0A392R8Z8"/>
<dbReference type="InterPro" id="IPR035979">
    <property type="entry name" value="RBD_domain_sf"/>
</dbReference>
<feature type="non-terminal residue" evidence="5">
    <location>
        <position position="91"/>
    </location>
</feature>
<accession>A0A392R8Z8</accession>
<dbReference type="SMART" id="SM00360">
    <property type="entry name" value="RRM"/>
    <property type="match status" value="1"/>
</dbReference>
<dbReference type="EMBL" id="LXQA010194600">
    <property type="protein sequence ID" value="MCI32326.1"/>
    <property type="molecule type" value="Genomic_DNA"/>
</dbReference>
<dbReference type="PANTHER" id="PTHR24012">
    <property type="entry name" value="RNA BINDING PROTEIN"/>
    <property type="match status" value="1"/>
</dbReference>
<dbReference type="Pfam" id="PF00076">
    <property type="entry name" value="RRM_1"/>
    <property type="match status" value="1"/>
</dbReference>
<keyword evidence="1" id="KW-0677">Repeat</keyword>